<dbReference type="GO" id="GO:0003677">
    <property type="term" value="F:DNA binding"/>
    <property type="evidence" value="ECO:0007669"/>
    <property type="project" value="UniProtKB-KW"/>
</dbReference>
<evidence type="ECO:0000313" key="6">
    <source>
        <dbReference type="EMBL" id="KAE8138619.1"/>
    </source>
</evidence>
<keyword evidence="3" id="KW-0804">Transcription</keyword>
<keyword evidence="7" id="KW-1185">Reference proteome</keyword>
<dbReference type="Pfam" id="PF00172">
    <property type="entry name" value="Zn_clus"/>
    <property type="match status" value="1"/>
</dbReference>
<dbReference type="AlphaFoldDB" id="A0A5N6SXU8"/>
<keyword evidence="1" id="KW-0805">Transcription regulation</keyword>
<evidence type="ECO:0000259" key="5">
    <source>
        <dbReference type="PROSITE" id="PS50048"/>
    </source>
</evidence>
<dbReference type="OrthoDB" id="19261at2759"/>
<keyword evidence="4" id="KW-0539">Nucleus</keyword>
<organism evidence="6 7">
    <name type="scientific">Aspergillus pseudotamarii</name>
    <dbReference type="NCBI Taxonomy" id="132259"/>
    <lineage>
        <taxon>Eukaryota</taxon>
        <taxon>Fungi</taxon>
        <taxon>Dikarya</taxon>
        <taxon>Ascomycota</taxon>
        <taxon>Pezizomycotina</taxon>
        <taxon>Eurotiomycetes</taxon>
        <taxon>Eurotiomycetidae</taxon>
        <taxon>Eurotiales</taxon>
        <taxon>Aspergillaceae</taxon>
        <taxon>Aspergillus</taxon>
        <taxon>Aspergillus subgen. Circumdati</taxon>
    </lineage>
</organism>
<dbReference type="PROSITE" id="PS50048">
    <property type="entry name" value="ZN2_CY6_FUNGAL_2"/>
    <property type="match status" value="1"/>
</dbReference>
<evidence type="ECO:0000256" key="1">
    <source>
        <dbReference type="ARBA" id="ARBA00023015"/>
    </source>
</evidence>
<evidence type="ECO:0000256" key="4">
    <source>
        <dbReference type="ARBA" id="ARBA00023242"/>
    </source>
</evidence>
<dbReference type="InterPro" id="IPR036864">
    <property type="entry name" value="Zn2-C6_fun-type_DNA-bd_sf"/>
</dbReference>
<reference evidence="6 7" key="1">
    <citation type="submission" date="2019-04" db="EMBL/GenBank/DDBJ databases">
        <title>Friends and foes A comparative genomics study of 23 Aspergillus species from section Flavi.</title>
        <authorList>
            <consortium name="DOE Joint Genome Institute"/>
            <person name="Kjaerbolling I."/>
            <person name="Vesth T."/>
            <person name="Frisvad J.C."/>
            <person name="Nybo J.L."/>
            <person name="Theobald S."/>
            <person name="Kildgaard S."/>
            <person name="Isbrandt T."/>
            <person name="Kuo A."/>
            <person name="Sato A."/>
            <person name="Lyhne E.K."/>
            <person name="Kogle M.E."/>
            <person name="Wiebenga A."/>
            <person name="Kun R.S."/>
            <person name="Lubbers R.J."/>
            <person name="Makela M.R."/>
            <person name="Barry K."/>
            <person name="Chovatia M."/>
            <person name="Clum A."/>
            <person name="Daum C."/>
            <person name="Haridas S."/>
            <person name="He G."/>
            <person name="LaButti K."/>
            <person name="Lipzen A."/>
            <person name="Mondo S."/>
            <person name="Riley R."/>
            <person name="Salamov A."/>
            <person name="Simmons B.A."/>
            <person name="Magnuson J.K."/>
            <person name="Henrissat B."/>
            <person name="Mortensen U.H."/>
            <person name="Larsen T.O."/>
            <person name="Devries R.P."/>
            <person name="Grigoriev I.V."/>
            <person name="Machida M."/>
            <person name="Baker S.E."/>
            <person name="Andersen M.R."/>
        </authorList>
    </citation>
    <scope>NUCLEOTIDE SEQUENCE [LARGE SCALE GENOMIC DNA]</scope>
    <source>
        <strain evidence="6 7">CBS 117625</strain>
    </source>
</reference>
<dbReference type="RefSeq" id="XP_031914682.1">
    <property type="nucleotide sequence ID" value="XM_032054280.1"/>
</dbReference>
<dbReference type="InterPro" id="IPR001138">
    <property type="entry name" value="Zn2Cys6_DnaBD"/>
</dbReference>
<evidence type="ECO:0000256" key="2">
    <source>
        <dbReference type="ARBA" id="ARBA00023125"/>
    </source>
</evidence>
<keyword evidence="2" id="KW-0238">DNA-binding</keyword>
<proteinExistence type="predicted"/>
<dbReference type="GO" id="GO:0009893">
    <property type="term" value="P:positive regulation of metabolic process"/>
    <property type="evidence" value="ECO:0007669"/>
    <property type="project" value="UniProtKB-ARBA"/>
</dbReference>
<dbReference type="Gene3D" id="4.10.240.10">
    <property type="entry name" value="Zn(2)-C6 fungal-type DNA-binding domain"/>
    <property type="match status" value="1"/>
</dbReference>
<gene>
    <name evidence="6" type="ORF">BDV38DRAFT_244137</name>
</gene>
<dbReference type="GeneID" id="43638490"/>
<evidence type="ECO:0000313" key="7">
    <source>
        <dbReference type="Proteomes" id="UP000325672"/>
    </source>
</evidence>
<feature type="domain" description="Zn(2)-C6 fungal-type" evidence="5">
    <location>
        <begin position="15"/>
        <end position="43"/>
    </location>
</feature>
<dbReference type="Proteomes" id="UP000325672">
    <property type="component" value="Unassembled WGS sequence"/>
</dbReference>
<evidence type="ECO:0000256" key="3">
    <source>
        <dbReference type="ARBA" id="ARBA00023163"/>
    </source>
</evidence>
<sequence length="132" mass="14966">MDTRADLSPAMRQRHCWECMRRRLVCDFERPTCNKCRSTGVACPGYDEKKPLRWLAPGKVTSRARKRRFPPGTGCFSTVSSEGTANKEDVRQARVGSALLRIPNPGRELKSQTCTMVEAVWYCMSHRAAQCI</sequence>
<dbReference type="EMBL" id="ML743570">
    <property type="protein sequence ID" value="KAE8138619.1"/>
    <property type="molecule type" value="Genomic_DNA"/>
</dbReference>
<dbReference type="SUPFAM" id="SSF57701">
    <property type="entry name" value="Zn2/Cys6 DNA-binding domain"/>
    <property type="match status" value="1"/>
</dbReference>
<dbReference type="GO" id="GO:0000981">
    <property type="term" value="F:DNA-binding transcription factor activity, RNA polymerase II-specific"/>
    <property type="evidence" value="ECO:0007669"/>
    <property type="project" value="InterPro"/>
</dbReference>
<protein>
    <recommendedName>
        <fullName evidence="5">Zn(2)-C6 fungal-type domain-containing protein</fullName>
    </recommendedName>
</protein>
<accession>A0A5N6SXU8</accession>
<name>A0A5N6SXU8_ASPPS</name>
<dbReference type="GO" id="GO:0008270">
    <property type="term" value="F:zinc ion binding"/>
    <property type="evidence" value="ECO:0007669"/>
    <property type="project" value="InterPro"/>
</dbReference>